<keyword evidence="3" id="KW-1185">Reference proteome</keyword>
<evidence type="ECO:0000313" key="3">
    <source>
        <dbReference type="Proteomes" id="UP000655225"/>
    </source>
</evidence>
<comment type="caution">
    <text evidence="2">The sequence shown here is derived from an EMBL/GenBank/DDBJ whole genome shotgun (WGS) entry which is preliminary data.</text>
</comment>
<evidence type="ECO:0000256" key="1">
    <source>
        <dbReference type="SAM" id="Phobius"/>
    </source>
</evidence>
<gene>
    <name evidence="2" type="ORF">HHK36_020287</name>
</gene>
<dbReference type="EMBL" id="JABCRI010000014">
    <property type="protein sequence ID" value="KAF8394082.1"/>
    <property type="molecule type" value="Genomic_DNA"/>
</dbReference>
<keyword evidence="1" id="KW-0472">Membrane</keyword>
<proteinExistence type="predicted"/>
<evidence type="ECO:0000313" key="2">
    <source>
        <dbReference type="EMBL" id="KAF8394082.1"/>
    </source>
</evidence>
<sequence>MLASTFLPFSTPCFNKLIILCLIVAYFASVPYHGLLNADVRIIGHIALHPAKTAYAPNQILLNAIALTSPSTAPLNLAGRKTRVIK</sequence>
<organism evidence="2 3">
    <name type="scientific">Tetracentron sinense</name>
    <name type="common">Spur-leaf</name>
    <dbReference type="NCBI Taxonomy" id="13715"/>
    <lineage>
        <taxon>Eukaryota</taxon>
        <taxon>Viridiplantae</taxon>
        <taxon>Streptophyta</taxon>
        <taxon>Embryophyta</taxon>
        <taxon>Tracheophyta</taxon>
        <taxon>Spermatophyta</taxon>
        <taxon>Magnoliopsida</taxon>
        <taxon>Trochodendrales</taxon>
        <taxon>Trochodendraceae</taxon>
        <taxon>Tetracentron</taxon>
    </lineage>
</organism>
<dbReference type="AlphaFoldDB" id="A0A835DAT7"/>
<reference evidence="2 3" key="1">
    <citation type="submission" date="2020-04" db="EMBL/GenBank/DDBJ databases">
        <title>Plant Genome Project.</title>
        <authorList>
            <person name="Zhang R.-G."/>
        </authorList>
    </citation>
    <scope>NUCLEOTIDE SEQUENCE [LARGE SCALE GENOMIC DNA]</scope>
    <source>
        <strain evidence="2">YNK0</strain>
        <tissue evidence="2">Leaf</tissue>
    </source>
</reference>
<dbReference type="Proteomes" id="UP000655225">
    <property type="component" value="Unassembled WGS sequence"/>
</dbReference>
<keyword evidence="1" id="KW-0812">Transmembrane</keyword>
<name>A0A835DAT7_TETSI</name>
<feature type="transmembrane region" description="Helical" evidence="1">
    <location>
        <begin position="17"/>
        <end position="36"/>
    </location>
</feature>
<protein>
    <submittedName>
        <fullName evidence="2">Uncharacterized protein</fullName>
    </submittedName>
</protein>
<keyword evidence="1" id="KW-1133">Transmembrane helix</keyword>
<accession>A0A835DAT7</accession>